<evidence type="ECO:0000256" key="11">
    <source>
        <dbReference type="HAMAP-Rule" id="MF_00244"/>
    </source>
</evidence>
<dbReference type="GO" id="GO:0009435">
    <property type="term" value="P:NAD+ biosynthetic process"/>
    <property type="evidence" value="ECO:0007669"/>
    <property type="project" value="UniProtKB-UniRule"/>
</dbReference>
<comment type="function">
    <text evidence="1 11">Catalyzes the reversible adenylation of nicotinate mononucleotide (NaMN) to nicotinic acid adenine dinucleotide (NaAD).</text>
</comment>
<dbReference type="HAMAP" id="MF_00244">
    <property type="entry name" value="NaMN_adenylyltr"/>
    <property type="match status" value="1"/>
</dbReference>
<evidence type="ECO:0000259" key="12">
    <source>
        <dbReference type="Pfam" id="PF01467"/>
    </source>
</evidence>
<organism evidence="13 14">
    <name type="scientific">Algoriphagus sanaruensis</name>
    <dbReference type="NCBI Taxonomy" id="1727163"/>
    <lineage>
        <taxon>Bacteria</taxon>
        <taxon>Pseudomonadati</taxon>
        <taxon>Bacteroidota</taxon>
        <taxon>Cytophagia</taxon>
        <taxon>Cytophagales</taxon>
        <taxon>Cyclobacteriaceae</taxon>
        <taxon>Algoriphagus</taxon>
    </lineage>
</organism>
<dbReference type="CDD" id="cd02165">
    <property type="entry name" value="NMNAT"/>
    <property type="match status" value="1"/>
</dbReference>
<reference evidence="13 14" key="2">
    <citation type="journal article" date="2016" name="Genome Announc.">
        <title>Complete Genome Sequence of Algoriphagus sp. Strain M8-2, Isolated from a Brackish Lake.</title>
        <authorList>
            <person name="Muraguchi Y."/>
            <person name="Kushimoto K."/>
            <person name="Ohtsubo Y."/>
            <person name="Suzuki T."/>
            <person name="Dohra H."/>
            <person name="Kimbara K."/>
            <person name="Shintani M."/>
        </authorList>
    </citation>
    <scope>NUCLEOTIDE SEQUENCE [LARGE SCALE GENOMIC DNA]</scope>
    <source>
        <strain evidence="13 14">M8-2</strain>
    </source>
</reference>
<dbReference type="OrthoDB" id="5295945at2"/>
<evidence type="ECO:0000313" key="14">
    <source>
        <dbReference type="Proteomes" id="UP000073816"/>
    </source>
</evidence>
<dbReference type="STRING" id="1727163.AO498_04990"/>
<evidence type="ECO:0000256" key="4">
    <source>
        <dbReference type="ARBA" id="ARBA00022642"/>
    </source>
</evidence>
<evidence type="ECO:0000256" key="6">
    <source>
        <dbReference type="ARBA" id="ARBA00022695"/>
    </source>
</evidence>
<evidence type="ECO:0000313" key="13">
    <source>
        <dbReference type="EMBL" id="AMQ55754.1"/>
    </source>
</evidence>
<keyword evidence="7 11" id="KW-0547">Nucleotide-binding</keyword>
<dbReference type="InterPro" id="IPR014729">
    <property type="entry name" value="Rossmann-like_a/b/a_fold"/>
</dbReference>
<dbReference type="UniPathway" id="UPA00253">
    <property type="reaction ID" value="UER00332"/>
</dbReference>
<dbReference type="GO" id="GO:0005524">
    <property type="term" value="F:ATP binding"/>
    <property type="evidence" value="ECO:0007669"/>
    <property type="project" value="UniProtKB-KW"/>
</dbReference>
<evidence type="ECO:0000256" key="9">
    <source>
        <dbReference type="ARBA" id="ARBA00023027"/>
    </source>
</evidence>
<evidence type="ECO:0000256" key="10">
    <source>
        <dbReference type="ARBA" id="ARBA00048721"/>
    </source>
</evidence>
<feature type="domain" description="Cytidyltransferase-like" evidence="12">
    <location>
        <begin position="5"/>
        <end position="161"/>
    </location>
</feature>
<sequence>MKIGLYFGSFNPIHIGHLIIAQTIQERTDLDQVWFVVSPQNPFKKQESLAHEQDRLRMVELAVKDNFHFRASDVEFRMPRPSYTIDTLTYLADKYPQHQFSLFMGSDNLKHFHKWKNHDQILAHYPIYVYPRPGETLLPQHHHIHLVSAPLLDISATFIRESVYAGYSVRYLLPKEVETYILDRKLYS</sequence>
<keyword evidence="5 11" id="KW-0808">Transferase</keyword>
<protein>
    <recommendedName>
        <fullName evidence="11">Probable nicotinate-nucleotide adenylyltransferase</fullName>
        <ecNumber evidence="11">2.7.7.18</ecNumber>
    </recommendedName>
    <alternativeName>
        <fullName evidence="11">Deamido-NAD(+) diphosphorylase</fullName>
    </alternativeName>
    <alternativeName>
        <fullName evidence="11">Deamido-NAD(+) pyrophosphorylase</fullName>
    </alternativeName>
    <alternativeName>
        <fullName evidence="11">Nicotinate mononucleotide adenylyltransferase</fullName>
        <shortName evidence="11">NaMN adenylyltransferase</shortName>
    </alternativeName>
</protein>
<comment type="pathway">
    <text evidence="2 11">Cofactor biosynthesis; NAD(+) biosynthesis; deamido-NAD(+) from nicotinate D-ribonucleotide: step 1/1.</text>
</comment>
<evidence type="ECO:0000256" key="3">
    <source>
        <dbReference type="ARBA" id="ARBA00009014"/>
    </source>
</evidence>
<dbReference type="NCBIfam" id="TIGR00482">
    <property type="entry name" value="nicotinate (nicotinamide) nucleotide adenylyltransferase"/>
    <property type="match status" value="1"/>
</dbReference>
<keyword evidence="9 11" id="KW-0520">NAD</keyword>
<comment type="similarity">
    <text evidence="3 11">Belongs to the NadD family.</text>
</comment>
<dbReference type="PATRIC" id="fig|1727163.4.peg.1039"/>
<gene>
    <name evidence="11" type="primary">nadD</name>
    <name evidence="13" type="ORF">AO498_04990</name>
</gene>
<dbReference type="InterPro" id="IPR005248">
    <property type="entry name" value="NadD/NMNAT"/>
</dbReference>
<keyword evidence="8 11" id="KW-0067">ATP-binding</keyword>
<dbReference type="NCBIfam" id="NF000840">
    <property type="entry name" value="PRK00071.1-3"/>
    <property type="match status" value="1"/>
</dbReference>
<dbReference type="PANTHER" id="PTHR39321">
    <property type="entry name" value="NICOTINATE-NUCLEOTIDE ADENYLYLTRANSFERASE-RELATED"/>
    <property type="match status" value="1"/>
</dbReference>
<dbReference type="RefSeq" id="WP_067544403.1">
    <property type="nucleotide sequence ID" value="NZ_CP012836.1"/>
</dbReference>
<dbReference type="Gene3D" id="3.40.50.620">
    <property type="entry name" value="HUPs"/>
    <property type="match status" value="1"/>
</dbReference>
<dbReference type="InterPro" id="IPR004821">
    <property type="entry name" value="Cyt_trans-like"/>
</dbReference>
<keyword evidence="14" id="KW-1185">Reference proteome</keyword>
<dbReference type="GO" id="GO:0004515">
    <property type="term" value="F:nicotinate-nucleotide adenylyltransferase activity"/>
    <property type="evidence" value="ECO:0007669"/>
    <property type="project" value="UniProtKB-UniRule"/>
</dbReference>
<dbReference type="SUPFAM" id="SSF52374">
    <property type="entry name" value="Nucleotidylyl transferase"/>
    <property type="match status" value="1"/>
</dbReference>
<keyword evidence="6 11" id="KW-0548">Nucleotidyltransferase</keyword>
<accession>A0A142EKU9</accession>
<dbReference type="EC" id="2.7.7.18" evidence="11"/>
<proteinExistence type="inferred from homology"/>
<dbReference type="Pfam" id="PF01467">
    <property type="entry name" value="CTP_transf_like"/>
    <property type="match status" value="1"/>
</dbReference>
<dbReference type="EMBL" id="CP012836">
    <property type="protein sequence ID" value="AMQ55754.1"/>
    <property type="molecule type" value="Genomic_DNA"/>
</dbReference>
<evidence type="ECO:0000256" key="8">
    <source>
        <dbReference type="ARBA" id="ARBA00022840"/>
    </source>
</evidence>
<evidence type="ECO:0000256" key="5">
    <source>
        <dbReference type="ARBA" id="ARBA00022679"/>
    </source>
</evidence>
<dbReference type="AlphaFoldDB" id="A0A142EKU9"/>
<keyword evidence="4 11" id="KW-0662">Pyridine nucleotide biosynthesis</keyword>
<name>A0A142EKU9_9BACT</name>
<evidence type="ECO:0000256" key="2">
    <source>
        <dbReference type="ARBA" id="ARBA00005019"/>
    </source>
</evidence>
<evidence type="ECO:0000256" key="1">
    <source>
        <dbReference type="ARBA" id="ARBA00002324"/>
    </source>
</evidence>
<evidence type="ECO:0000256" key="7">
    <source>
        <dbReference type="ARBA" id="ARBA00022741"/>
    </source>
</evidence>
<dbReference type="NCBIfam" id="TIGR00125">
    <property type="entry name" value="cyt_tran_rel"/>
    <property type="match status" value="1"/>
</dbReference>
<dbReference type="Proteomes" id="UP000073816">
    <property type="component" value="Chromosome"/>
</dbReference>
<comment type="catalytic activity">
    <reaction evidence="10 11">
        <text>nicotinate beta-D-ribonucleotide + ATP + H(+) = deamido-NAD(+) + diphosphate</text>
        <dbReference type="Rhea" id="RHEA:22860"/>
        <dbReference type="ChEBI" id="CHEBI:15378"/>
        <dbReference type="ChEBI" id="CHEBI:30616"/>
        <dbReference type="ChEBI" id="CHEBI:33019"/>
        <dbReference type="ChEBI" id="CHEBI:57502"/>
        <dbReference type="ChEBI" id="CHEBI:58437"/>
        <dbReference type="EC" id="2.7.7.18"/>
    </reaction>
</comment>
<dbReference type="KEGG" id="alm:AO498_04990"/>
<reference evidence="14" key="1">
    <citation type="submission" date="2015-09" db="EMBL/GenBank/DDBJ databases">
        <title>Complete sequence of Algoriphagus sp. M8-2.</title>
        <authorList>
            <person name="Shintani M."/>
        </authorList>
    </citation>
    <scope>NUCLEOTIDE SEQUENCE [LARGE SCALE GENOMIC DNA]</scope>
    <source>
        <strain evidence="14">M8-2</strain>
    </source>
</reference>
<dbReference type="PANTHER" id="PTHR39321:SF3">
    <property type="entry name" value="PHOSPHOPANTETHEINE ADENYLYLTRANSFERASE"/>
    <property type="match status" value="1"/>
</dbReference>